<evidence type="ECO:0000313" key="2">
    <source>
        <dbReference type="EMBL" id="PHO17630.1"/>
    </source>
</evidence>
<reference evidence="1 4" key="2">
    <citation type="submission" date="2018-08" db="EMBL/GenBank/DDBJ databases">
        <title>Complete genome of the Arcobacter molluscorum type strain LMG 25693.</title>
        <authorList>
            <person name="Miller W.G."/>
            <person name="Yee E."/>
            <person name="Bono J.L."/>
        </authorList>
    </citation>
    <scope>NUCLEOTIDE SEQUENCE [LARGE SCALE GENOMIC DNA]</scope>
    <source>
        <strain evidence="1 4">CECT 7696</strain>
    </source>
</reference>
<proteinExistence type="predicted"/>
<accession>A0A2G1DGQ8</accession>
<sequence>MEDKILKEAYKLRFEYYNLYEMKQNRWHDKYKNHKLYETVKQSFEYDYKQIGQMMPKLIEKYGLSQ</sequence>
<keyword evidence="3" id="KW-1185">Reference proteome</keyword>
<dbReference type="EMBL" id="NXFY01000014">
    <property type="protein sequence ID" value="PHO17630.1"/>
    <property type="molecule type" value="Genomic_DNA"/>
</dbReference>
<dbReference type="EMBL" id="CP032098">
    <property type="protein sequence ID" value="AXX92500.1"/>
    <property type="molecule type" value="Genomic_DNA"/>
</dbReference>
<dbReference type="KEGG" id="amol:AMOL_1531"/>
<dbReference type="Proteomes" id="UP000221222">
    <property type="component" value="Unassembled WGS sequence"/>
</dbReference>
<evidence type="ECO:0000313" key="1">
    <source>
        <dbReference type="EMBL" id="AXX92500.1"/>
    </source>
</evidence>
<organism evidence="2 3">
    <name type="scientific">Malaciobacter molluscorum LMG 25693</name>
    <dbReference type="NCBI Taxonomy" id="870501"/>
    <lineage>
        <taxon>Bacteria</taxon>
        <taxon>Pseudomonadati</taxon>
        <taxon>Campylobacterota</taxon>
        <taxon>Epsilonproteobacteria</taxon>
        <taxon>Campylobacterales</taxon>
        <taxon>Arcobacteraceae</taxon>
        <taxon>Malaciobacter</taxon>
    </lineage>
</organism>
<evidence type="ECO:0000313" key="4">
    <source>
        <dbReference type="Proteomes" id="UP000262712"/>
    </source>
</evidence>
<name>A0A2G1DGQ8_9BACT</name>
<gene>
    <name evidence="1" type="ORF">AMOL_1531</name>
    <name evidence="2" type="ORF">CPU12_09320</name>
</gene>
<evidence type="ECO:0000313" key="3">
    <source>
        <dbReference type="Proteomes" id="UP000221222"/>
    </source>
</evidence>
<dbReference type="Proteomes" id="UP000262712">
    <property type="component" value="Chromosome"/>
</dbReference>
<protein>
    <submittedName>
        <fullName evidence="2">Uncharacterized protein</fullName>
    </submittedName>
</protein>
<reference evidence="2 3" key="1">
    <citation type="submission" date="2017-09" db="EMBL/GenBank/DDBJ databases">
        <title>Arcobacter canalis sp. nov., a new species isolated from a water canal contaminated with urban sewage.</title>
        <authorList>
            <person name="Perez-Cataluna A."/>
            <person name="Salas-Masso N."/>
            <person name="Figueras M.J."/>
        </authorList>
    </citation>
    <scope>NUCLEOTIDE SEQUENCE [LARGE SCALE GENOMIC DNA]</scope>
    <source>
        <strain evidence="2 3">F98-3</strain>
    </source>
</reference>
<dbReference type="AlphaFoldDB" id="A0A2G1DGQ8"/>
<dbReference type="RefSeq" id="WP_099342843.1">
    <property type="nucleotide sequence ID" value="NZ_CP032098.1"/>
</dbReference>